<keyword evidence="2" id="KW-0294">Fucose metabolism</keyword>
<dbReference type="PANTHER" id="PTHR36050">
    <property type="entry name" value="O-FUCOSYLTRANSFERASE 30"/>
    <property type="match status" value="1"/>
</dbReference>
<keyword evidence="3" id="KW-0119">Carbohydrate metabolism</keyword>
<reference evidence="4 5" key="1">
    <citation type="submission" date="2023-04" db="EMBL/GenBank/DDBJ databases">
        <title>Genome of Basidiobolus ranarum AG-B5.</title>
        <authorList>
            <person name="Stajich J.E."/>
            <person name="Carter-House D."/>
            <person name="Gryganskyi A."/>
        </authorList>
    </citation>
    <scope>NUCLEOTIDE SEQUENCE [LARGE SCALE GENOMIC DNA]</scope>
    <source>
        <strain evidence="4 5">AG-B5</strain>
    </source>
</reference>
<dbReference type="Pfam" id="PF10250">
    <property type="entry name" value="O-FucT"/>
    <property type="match status" value="1"/>
</dbReference>
<proteinExistence type="predicted"/>
<accession>A0ABR2W5Z6</accession>
<evidence type="ECO:0000256" key="1">
    <source>
        <dbReference type="ARBA" id="ARBA00022679"/>
    </source>
</evidence>
<dbReference type="EMBL" id="JASJQH010007001">
    <property type="protein sequence ID" value="KAK9720792.1"/>
    <property type="molecule type" value="Genomic_DNA"/>
</dbReference>
<keyword evidence="1" id="KW-0808">Transferase</keyword>
<dbReference type="InterPro" id="IPR019378">
    <property type="entry name" value="GDP-Fuc_O-FucTrfase"/>
</dbReference>
<comment type="caution">
    <text evidence="4">The sequence shown here is derived from an EMBL/GenBank/DDBJ whole genome shotgun (WGS) entry which is preliminary data.</text>
</comment>
<dbReference type="PROSITE" id="PS51257">
    <property type="entry name" value="PROKAR_LIPOPROTEIN"/>
    <property type="match status" value="1"/>
</dbReference>
<sequence>MVKYYRQGIMAFLLLIWFFCACYLFSSLWERQENTSDAYTNFTPTEKFITYLPHSGFHNQRIELENALFLAKLLNRTVLLPPVLLGPPIPWRSFNSLHNWLTSKSKKTLGHCGDYKLKDLPLECTGYETWTKMPWKYFFNLEKFRNTINFKQQAEFASNELDMHGIKIDEEIHYIKDTTLYNYTIVDRLNSTFALNQFNRVILLDELKKIPNKLIFFGSLFSSWRIQTDIPENTAYFEQLRRKLVYDSPVVHEISKKLTKKLGGSENYYGIHLRASDFYFAEDLSKNLKIILDEIKEMLATRIVPANIQGSEPATLFDPRSPPSLESCLTRSAYASFHSPILYLATDLNNPREEKLLLPLFQEYPCTFIYSDFRNETSSLFDERNPEDGIPLTSHLIPMVDSVVASRGYYFVGTPRSTFSKYALRLHEVYFARKDPIEIVLK</sequence>
<dbReference type="PANTHER" id="PTHR36050:SF1">
    <property type="entry name" value="O-FUCOSYLTRANSFERASE 30"/>
    <property type="match status" value="1"/>
</dbReference>
<evidence type="ECO:0000256" key="2">
    <source>
        <dbReference type="ARBA" id="ARBA00023253"/>
    </source>
</evidence>
<evidence type="ECO:0000313" key="4">
    <source>
        <dbReference type="EMBL" id="KAK9720792.1"/>
    </source>
</evidence>
<evidence type="ECO:0008006" key="6">
    <source>
        <dbReference type="Google" id="ProtNLM"/>
    </source>
</evidence>
<protein>
    <recommendedName>
        <fullName evidence="6">O-fucosyltransferase family protein</fullName>
    </recommendedName>
</protein>
<dbReference type="Gene3D" id="3.40.50.11350">
    <property type="match status" value="1"/>
</dbReference>
<evidence type="ECO:0000313" key="5">
    <source>
        <dbReference type="Proteomes" id="UP001479436"/>
    </source>
</evidence>
<name>A0ABR2W5Z6_9FUNG</name>
<evidence type="ECO:0000256" key="3">
    <source>
        <dbReference type="ARBA" id="ARBA00023277"/>
    </source>
</evidence>
<keyword evidence="5" id="KW-1185">Reference proteome</keyword>
<dbReference type="Proteomes" id="UP001479436">
    <property type="component" value="Unassembled WGS sequence"/>
</dbReference>
<organism evidence="4 5">
    <name type="scientific">Basidiobolus ranarum</name>
    <dbReference type="NCBI Taxonomy" id="34480"/>
    <lineage>
        <taxon>Eukaryota</taxon>
        <taxon>Fungi</taxon>
        <taxon>Fungi incertae sedis</taxon>
        <taxon>Zoopagomycota</taxon>
        <taxon>Entomophthoromycotina</taxon>
        <taxon>Basidiobolomycetes</taxon>
        <taxon>Basidiobolales</taxon>
        <taxon>Basidiobolaceae</taxon>
        <taxon>Basidiobolus</taxon>
    </lineage>
</organism>
<gene>
    <name evidence="4" type="ORF">K7432_003895</name>
</gene>